<name>A0A9D2ZYF7_ACILW</name>
<sequence length="68" mass="7850">MTELPKKTKLNKKDGQLLIRINTAERDEFIHLCDSLDTSAARELRKFIRSFIKKNQSADTSTEEQHCG</sequence>
<reference evidence="1" key="1">
    <citation type="journal article" date="2021" name="PeerJ">
        <title>Extensive microbial diversity within the chicken gut microbiome revealed by metagenomics and culture.</title>
        <authorList>
            <person name="Gilroy R."/>
            <person name="Ravi A."/>
            <person name="Getino M."/>
            <person name="Pursley I."/>
            <person name="Horton D.L."/>
            <person name="Alikhan N.F."/>
            <person name="Baker D."/>
            <person name="Gharbi K."/>
            <person name="Hall N."/>
            <person name="Watson M."/>
            <person name="Adriaenssens E.M."/>
            <person name="Foster-Nyarko E."/>
            <person name="Jarju S."/>
            <person name="Secka A."/>
            <person name="Antonio M."/>
            <person name="Oren A."/>
            <person name="Chaudhuri R.R."/>
            <person name="La Ragione R."/>
            <person name="Hildebrand F."/>
            <person name="Pallen M.J."/>
        </authorList>
    </citation>
    <scope>NUCLEOTIDE SEQUENCE</scope>
    <source>
        <strain evidence="1">CHK135-1449</strain>
    </source>
</reference>
<gene>
    <name evidence="1" type="ORF">K8V79_04900</name>
</gene>
<dbReference type="EMBL" id="DYWX01000048">
    <property type="protein sequence ID" value="HJF27571.1"/>
    <property type="molecule type" value="Genomic_DNA"/>
</dbReference>
<reference evidence="1" key="2">
    <citation type="submission" date="2021-09" db="EMBL/GenBank/DDBJ databases">
        <authorList>
            <person name="Gilroy R."/>
        </authorList>
    </citation>
    <scope>NUCLEOTIDE SEQUENCE</scope>
    <source>
        <strain evidence="1">CHK135-1449</strain>
    </source>
</reference>
<proteinExistence type="predicted"/>
<evidence type="ECO:0000313" key="1">
    <source>
        <dbReference type="EMBL" id="HJF27571.1"/>
    </source>
</evidence>
<dbReference type="Proteomes" id="UP000787156">
    <property type="component" value="Unassembled WGS sequence"/>
</dbReference>
<comment type="caution">
    <text evidence="1">The sequence shown here is derived from an EMBL/GenBank/DDBJ whole genome shotgun (WGS) entry which is preliminary data.</text>
</comment>
<evidence type="ECO:0000313" key="2">
    <source>
        <dbReference type="Proteomes" id="UP000787156"/>
    </source>
</evidence>
<organism evidence="1 2">
    <name type="scientific">Acinetobacter lwoffii</name>
    <dbReference type="NCBI Taxonomy" id="28090"/>
    <lineage>
        <taxon>Bacteria</taxon>
        <taxon>Pseudomonadati</taxon>
        <taxon>Pseudomonadota</taxon>
        <taxon>Gammaproteobacteria</taxon>
        <taxon>Moraxellales</taxon>
        <taxon>Moraxellaceae</taxon>
        <taxon>Acinetobacter</taxon>
    </lineage>
</organism>
<dbReference type="AlphaFoldDB" id="A0A9D2ZYF7"/>
<accession>A0A9D2ZYF7</accession>
<protein>
    <submittedName>
        <fullName evidence="1">Uncharacterized protein</fullName>
    </submittedName>
</protein>